<dbReference type="InterPro" id="IPR000719">
    <property type="entry name" value="Prot_kinase_dom"/>
</dbReference>
<evidence type="ECO:0000256" key="16">
    <source>
        <dbReference type="RuleBase" id="RU000304"/>
    </source>
</evidence>
<dbReference type="EMBL" id="BSYR01000004">
    <property type="protein sequence ID" value="GMI67119.1"/>
    <property type="molecule type" value="Genomic_DNA"/>
</dbReference>
<evidence type="ECO:0000256" key="8">
    <source>
        <dbReference type="ARBA" id="ARBA00022777"/>
    </source>
</evidence>
<keyword evidence="6" id="KW-0808">Transferase</keyword>
<dbReference type="PANTHER" id="PTHR47985">
    <property type="entry name" value="OS07G0668900 PROTEIN"/>
    <property type="match status" value="1"/>
</dbReference>
<evidence type="ECO:0000256" key="5">
    <source>
        <dbReference type="ARBA" id="ARBA00022527"/>
    </source>
</evidence>
<evidence type="ECO:0000259" key="18">
    <source>
        <dbReference type="PROSITE" id="PS50011"/>
    </source>
</evidence>
<evidence type="ECO:0000256" key="12">
    <source>
        <dbReference type="ARBA" id="ARBA00023288"/>
    </source>
</evidence>
<feature type="region of interest" description="Disordered" evidence="17">
    <location>
        <begin position="436"/>
        <end position="463"/>
    </location>
</feature>
<keyword evidence="8" id="KW-0418">Kinase</keyword>
<evidence type="ECO:0000313" key="19">
    <source>
        <dbReference type="EMBL" id="GMI67119.1"/>
    </source>
</evidence>
<comment type="caution">
    <text evidence="19">The sequence shown here is derived from an EMBL/GenBank/DDBJ whole genome shotgun (WGS) entry which is preliminary data.</text>
</comment>
<keyword evidence="9 15" id="KW-0067">ATP-binding</keyword>
<dbReference type="SUPFAM" id="SSF56112">
    <property type="entry name" value="Protein kinase-like (PK-like)"/>
    <property type="match status" value="1"/>
</dbReference>
<evidence type="ECO:0000256" key="15">
    <source>
        <dbReference type="PROSITE-ProRule" id="PRU10141"/>
    </source>
</evidence>
<keyword evidence="20" id="KW-1185">Reference proteome</keyword>
<dbReference type="InterPro" id="IPR008271">
    <property type="entry name" value="Ser/Thr_kinase_AS"/>
</dbReference>
<dbReference type="EC" id="2.7.11.1" evidence="3"/>
<keyword evidence="4" id="KW-1003">Cell membrane</keyword>
<protein>
    <recommendedName>
        <fullName evidence="3">non-specific serine/threonine protein kinase</fullName>
        <ecNumber evidence="3">2.7.11.1</ecNumber>
    </recommendedName>
</protein>
<dbReference type="PROSITE" id="PS00108">
    <property type="entry name" value="PROTEIN_KINASE_ST"/>
    <property type="match status" value="1"/>
</dbReference>
<organism evidence="19 20">
    <name type="scientific">Hibiscus trionum</name>
    <name type="common">Flower of an hour</name>
    <dbReference type="NCBI Taxonomy" id="183268"/>
    <lineage>
        <taxon>Eukaryota</taxon>
        <taxon>Viridiplantae</taxon>
        <taxon>Streptophyta</taxon>
        <taxon>Embryophyta</taxon>
        <taxon>Tracheophyta</taxon>
        <taxon>Spermatophyta</taxon>
        <taxon>Magnoliopsida</taxon>
        <taxon>eudicotyledons</taxon>
        <taxon>Gunneridae</taxon>
        <taxon>Pentapetalae</taxon>
        <taxon>rosids</taxon>
        <taxon>malvids</taxon>
        <taxon>Malvales</taxon>
        <taxon>Malvaceae</taxon>
        <taxon>Malvoideae</taxon>
        <taxon>Hibiscus</taxon>
    </lineage>
</organism>
<dbReference type="GO" id="GO:0005524">
    <property type="term" value="F:ATP binding"/>
    <property type="evidence" value="ECO:0007669"/>
    <property type="project" value="UniProtKB-UniRule"/>
</dbReference>
<evidence type="ECO:0000256" key="11">
    <source>
        <dbReference type="ARBA" id="ARBA00023139"/>
    </source>
</evidence>
<keyword evidence="12" id="KW-0449">Lipoprotein</keyword>
<dbReference type="Pfam" id="PF00069">
    <property type="entry name" value="Pkinase"/>
    <property type="match status" value="1"/>
</dbReference>
<dbReference type="PROSITE" id="PS00107">
    <property type="entry name" value="PROTEIN_KINASE_ATP"/>
    <property type="match status" value="1"/>
</dbReference>
<keyword evidence="11" id="KW-0564">Palmitate</keyword>
<evidence type="ECO:0000256" key="14">
    <source>
        <dbReference type="ARBA" id="ARBA00048679"/>
    </source>
</evidence>
<keyword evidence="7 15" id="KW-0547">Nucleotide-binding</keyword>
<dbReference type="FunFam" id="1.10.510.10:FF:000032">
    <property type="entry name" value="Serine/threonine-protein kinase PBS1"/>
    <property type="match status" value="1"/>
</dbReference>
<dbReference type="InterPro" id="IPR011009">
    <property type="entry name" value="Kinase-like_dom_sf"/>
</dbReference>
<dbReference type="FunFam" id="3.30.200.20:FF:000244">
    <property type="entry name" value="Serine/threonine-protein kinase CDL1-like"/>
    <property type="match status" value="1"/>
</dbReference>
<comment type="catalytic activity">
    <reaction evidence="14">
        <text>L-seryl-[protein] + ATP = O-phospho-L-seryl-[protein] + ADP + H(+)</text>
        <dbReference type="Rhea" id="RHEA:17989"/>
        <dbReference type="Rhea" id="RHEA-COMP:9863"/>
        <dbReference type="Rhea" id="RHEA-COMP:11604"/>
        <dbReference type="ChEBI" id="CHEBI:15378"/>
        <dbReference type="ChEBI" id="CHEBI:29999"/>
        <dbReference type="ChEBI" id="CHEBI:30616"/>
        <dbReference type="ChEBI" id="CHEBI:83421"/>
        <dbReference type="ChEBI" id="CHEBI:456216"/>
        <dbReference type="EC" id="2.7.11.1"/>
    </reaction>
</comment>
<dbReference type="OrthoDB" id="4062651at2759"/>
<feature type="binding site" evidence="15">
    <location>
        <position position="182"/>
    </location>
    <ligand>
        <name>ATP</name>
        <dbReference type="ChEBI" id="CHEBI:30616"/>
    </ligand>
</feature>
<dbReference type="PROSITE" id="PS50011">
    <property type="entry name" value="PROTEIN_KINASE_DOM"/>
    <property type="match status" value="1"/>
</dbReference>
<evidence type="ECO:0000256" key="4">
    <source>
        <dbReference type="ARBA" id="ARBA00022475"/>
    </source>
</evidence>
<evidence type="ECO:0000256" key="3">
    <source>
        <dbReference type="ARBA" id="ARBA00012513"/>
    </source>
</evidence>
<dbReference type="CDD" id="cd14066">
    <property type="entry name" value="STKc_IRAK"/>
    <property type="match status" value="1"/>
</dbReference>
<dbReference type="GO" id="GO:0005886">
    <property type="term" value="C:plasma membrane"/>
    <property type="evidence" value="ECO:0007669"/>
    <property type="project" value="UniProtKB-SubCell"/>
</dbReference>
<dbReference type="SMART" id="SM00220">
    <property type="entry name" value="S_TKc"/>
    <property type="match status" value="1"/>
</dbReference>
<dbReference type="AlphaFoldDB" id="A0A9W7GX02"/>
<dbReference type="GO" id="GO:0004674">
    <property type="term" value="F:protein serine/threonine kinase activity"/>
    <property type="evidence" value="ECO:0007669"/>
    <property type="project" value="UniProtKB-KW"/>
</dbReference>
<proteinExistence type="inferred from homology"/>
<feature type="domain" description="Protein kinase" evidence="18">
    <location>
        <begin position="153"/>
        <end position="435"/>
    </location>
</feature>
<evidence type="ECO:0000256" key="13">
    <source>
        <dbReference type="ARBA" id="ARBA00047899"/>
    </source>
</evidence>
<feature type="compositionally biased region" description="Basic and acidic residues" evidence="17">
    <location>
        <begin position="116"/>
        <end position="132"/>
    </location>
</feature>
<gene>
    <name evidence="19" type="ORF">HRI_000381300</name>
</gene>
<evidence type="ECO:0000256" key="1">
    <source>
        <dbReference type="ARBA" id="ARBA00004193"/>
    </source>
</evidence>
<dbReference type="Gene3D" id="3.30.200.20">
    <property type="entry name" value="Phosphorylase Kinase, domain 1"/>
    <property type="match status" value="1"/>
</dbReference>
<evidence type="ECO:0000256" key="7">
    <source>
        <dbReference type="ARBA" id="ARBA00022741"/>
    </source>
</evidence>
<reference evidence="19" key="1">
    <citation type="submission" date="2023-05" db="EMBL/GenBank/DDBJ databases">
        <title>Genome and transcriptome analyses reveal genes involved in the formation of fine ridges on petal epidermal cells in Hibiscus trionum.</title>
        <authorList>
            <person name="Koshimizu S."/>
            <person name="Masuda S."/>
            <person name="Ishii T."/>
            <person name="Shirasu K."/>
            <person name="Hoshino A."/>
            <person name="Arita M."/>
        </authorList>
    </citation>
    <scope>NUCLEOTIDE SEQUENCE</scope>
    <source>
        <strain evidence="19">Hamamatsu line</strain>
    </source>
</reference>
<name>A0A9W7GX02_HIBTR</name>
<evidence type="ECO:0000256" key="9">
    <source>
        <dbReference type="ARBA" id="ARBA00022840"/>
    </source>
</evidence>
<evidence type="ECO:0000313" key="20">
    <source>
        <dbReference type="Proteomes" id="UP001165190"/>
    </source>
</evidence>
<dbReference type="InterPro" id="IPR017441">
    <property type="entry name" value="Protein_kinase_ATP_BS"/>
</dbReference>
<sequence length="488" mass="53471">MGYCPCFGWRKGQNADQSSTADCQVKSSGVGFQGFSSKMGYCPCFGWRKGQNADQSSTAGCQVKSSGVGFQGFSSKMGCCPCFGWRKGKKLKTGDKKEQGKKSKQPPHVSSGVDSKSGEAIRPEPSTPKEEPISASRAQTFTYRQLANATKNFRAESMIGQGGFGSVYKGKLESGQVVAIKKLDKTGLQGEKEFLVEFLMLSLLHHPNLVNLIGYCAEGDQRLLVYEYMQQGSLEDHLHYLTPDEKPLDWNTRMKIASGAAQGLEYLHCGASPPVIYRDLKSSNILLGEGFTPKLSDFGFAKFGPSGDKSHVSTRVMGTHGYCAPEYLTSGNLTTKSDIFSFGVVLLELITGRKAFDDTRGQEERVLVDWARPKFKDGKNVTNLADPLLRGHFSQSGLQKALEVAVMCIEENANSRPCVNDIVVALEYFNSHPYNSDEAKRDSVKGPGNSDSPKETTRILNVDYEREQAVAEAKMWGESWRGKKGSVG</sequence>
<evidence type="ECO:0000256" key="10">
    <source>
        <dbReference type="ARBA" id="ARBA00023136"/>
    </source>
</evidence>
<comment type="subcellular location">
    <subcellularLocation>
        <location evidence="1">Cell membrane</location>
        <topology evidence="1">Lipid-anchor</topology>
    </subcellularLocation>
</comment>
<comment type="similarity">
    <text evidence="2">Belongs to the protein kinase superfamily. Ser/Thr protein kinase family.</text>
</comment>
<comment type="catalytic activity">
    <reaction evidence="13">
        <text>L-threonyl-[protein] + ATP = O-phospho-L-threonyl-[protein] + ADP + H(+)</text>
        <dbReference type="Rhea" id="RHEA:46608"/>
        <dbReference type="Rhea" id="RHEA-COMP:11060"/>
        <dbReference type="Rhea" id="RHEA-COMP:11605"/>
        <dbReference type="ChEBI" id="CHEBI:15378"/>
        <dbReference type="ChEBI" id="CHEBI:30013"/>
        <dbReference type="ChEBI" id="CHEBI:30616"/>
        <dbReference type="ChEBI" id="CHEBI:61977"/>
        <dbReference type="ChEBI" id="CHEBI:456216"/>
        <dbReference type="EC" id="2.7.11.1"/>
    </reaction>
</comment>
<accession>A0A9W7GX02</accession>
<keyword evidence="10" id="KW-0472">Membrane</keyword>
<dbReference type="Gene3D" id="1.10.510.10">
    <property type="entry name" value="Transferase(Phosphotransferase) domain 1"/>
    <property type="match status" value="1"/>
</dbReference>
<dbReference type="Proteomes" id="UP001165190">
    <property type="component" value="Unassembled WGS sequence"/>
</dbReference>
<evidence type="ECO:0000256" key="6">
    <source>
        <dbReference type="ARBA" id="ARBA00022679"/>
    </source>
</evidence>
<keyword evidence="5 16" id="KW-0723">Serine/threonine-protein kinase</keyword>
<evidence type="ECO:0000256" key="2">
    <source>
        <dbReference type="ARBA" id="ARBA00008684"/>
    </source>
</evidence>
<evidence type="ECO:0000256" key="17">
    <source>
        <dbReference type="SAM" id="MobiDB-lite"/>
    </source>
</evidence>
<feature type="compositionally biased region" description="Basic and acidic residues" evidence="17">
    <location>
        <begin position="452"/>
        <end position="463"/>
    </location>
</feature>
<dbReference type="PANTHER" id="PTHR47985:SF4">
    <property type="entry name" value="SERINE_THREONINE-PROTEIN KINASE PBL27"/>
    <property type="match status" value="1"/>
</dbReference>
<feature type="region of interest" description="Disordered" evidence="17">
    <location>
        <begin position="93"/>
        <end position="137"/>
    </location>
</feature>